<evidence type="ECO:0000313" key="6">
    <source>
        <dbReference type="EMBL" id="PIL46071.1"/>
    </source>
</evidence>
<dbReference type="GO" id="GO:0030246">
    <property type="term" value="F:carbohydrate binding"/>
    <property type="evidence" value="ECO:0007669"/>
    <property type="project" value="UniProtKB-UniRule"/>
</dbReference>
<dbReference type="Pfam" id="PF01263">
    <property type="entry name" value="Aldose_epim"/>
    <property type="match status" value="2"/>
</dbReference>
<comment type="similarity">
    <text evidence="2 4">Belongs to the glucose-6-phosphate 1-epimerase family.</text>
</comment>
<feature type="active site" evidence="5">
    <location>
        <position position="157"/>
    </location>
</feature>
<dbReference type="EMBL" id="PDOC01000002">
    <property type="protein sequence ID" value="PIL46071.1"/>
    <property type="molecule type" value="Genomic_DNA"/>
</dbReference>
<name>A0A2G8TJ45_9BURK</name>
<dbReference type="PANTHER" id="PTHR11122">
    <property type="entry name" value="APOSPORY-ASSOCIATED PROTEIN C-RELATED"/>
    <property type="match status" value="1"/>
</dbReference>
<dbReference type="AlphaFoldDB" id="A0A2G8TJ45"/>
<keyword evidence="3 4" id="KW-0413">Isomerase</keyword>
<dbReference type="Proteomes" id="UP000230390">
    <property type="component" value="Unassembled WGS sequence"/>
</dbReference>
<organism evidence="6 7">
    <name type="scientific">Massilia eurypsychrophila</name>
    <dbReference type="NCBI Taxonomy" id="1485217"/>
    <lineage>
        <taxon>Bacteria</taxon>
        <taxon>Pseudomonadati</taxon>
        <taxon>Pseudomonadota</taxon>
        <taxon>Betaproteobacteria</taxon>
        <taxon>Burkholderiales</taxon>
        <taxon>Oxalobacteraceae</taxon>
        <taxon>Telluria group</taxon>
        <taxon>Massilia</taxon>
    </lineage>
</organism>
<evidence type="ECO:0000313" key="7">
    <source>
        <dbReference type="Proteomes" id="UP000230390"/>
    </source>
</evidence>
<dbReference type="EC" id="5.1.3.15" evidence="4"/>
<dbReference type="CDD" id="cd09020">
    <property type="entry name" value="D-hex-6-P-epi_like"/>
    <property type="match status" value="1"/>
</dbReference>
<dbReference type="InterPro" id="IPR011013">
    <property type="entry name" value="Gal_mutarotase_sf_dom"/>
</dbReference>
<dbReference type="SUPFAM" id="SSF74650">
    <property type="entry name" value="Galactose mutarotase-like"/>
    <property type="match status" value="1"/>
</dbReference>
<evidence type="ECO:0000256" key="1">
    <source>
        <dbReference type="ARBA" id="ARBA00001096"/>
    </source>
</evidence>
<dbReference type="PIRSF" id="PIRSF016020">
    <property type="entry name" value="PHexose_mutarotase"/>
    <property type="match status" value="1"/>
</dbReference>
<evidence type="ECO:0000256" key="4">
    <source>
        <dbReference type="PIRNR" id="PIRNR016020"/>
    </source>
</evidence>
<proteinExistence type="inferred from homology"/>
<dbReference type="OrthoDB" id="9790727at2"/>
<comment type="caution">
    <text evidence="6">The sequence shown here is derived from an EMBL/GenBank/DDBJ whole genome shotgun (WGS) entry which is preliminary data.</text>
</comment>
<reference evidence="6 7" key="1">
    <citation type="submission" date="2017-10" db="EMBL/GenBank/DDBJ databases">
        <title>Massilia psychrophilum sp. nov., a novel purple-pigmented bacterium isolated from Tianshan glacier, Xinjiang Municipality, China.</title>
        <authorList>
            <person name="Wang H."/>
        </authorList>
    </citation>
    <scope>NUCLEOTIDE SEQUENCE [LARGE SCALE GENOMIC DNA]</scope>
    <source>
        <strain evidence="6 7">JCM 30074</strain>
    </source>
</reference>
<gene>
    <name evidence="6" type="ORF">CR105_02970</name>
</gene>
<dbReference type="PANTHER" id="PTHR11122:SF13">
    <property type="entry name" value="GLUCOSE-6-PHOSPHATE 1-EPIMERASE"/>
    <property type="match status" value="1"/>
</dbReference>
<dbReference type="InterPro" id="IPR008183">
    <property type="entry name" value="Aldose_1/G6P_1-epimerase"/>
</dbReference>
<comment type="catalytic activity">
    <reaction evidence="1">
        <text>alpha-D-glucose 6-phosphate = beta-D-glucose 6-phosphate</text>
        <dbReference type="Rhea" id="RHEA:16249"/>
        <dbReference type="ChEBI" id="CHEBI:58225"/>
        <dbReference type="ChEBI" id="CHEBI:58247"/>
        <dbReference type="EC" id="5.1.3.15"/>
    </reaction>
</comment>
<protein>
    <recommendedName>
        <fullName evidence="4">Putative glucose-6-phosphate 1-epimerase</fullName>
        <ecNumber evidence="4">5.1.3.15</ecNumber>
    </recommendedName>
</protein>
<dbReference type="RefSeq" id="WP_099786960.1">
    <property type="nucleotide sequence ID" value="NZ_JBHLYV010000001.1"/>
</dbReference>
<dbReference type="Gene3D" id="2.70.98.10">
    <property type="match status" value="1"/>
</dbReference>
<evidence type="ECO:0000256" key="2">
    <source>
        <dbReference type="ARBA" id="ARBA00005866"/>
    </source>
</evidence>
<sequence length="269" mass="28604">MDAITLAPFGELPAVHLTAADGAEAIVTLFGAHLVSWKSADGRQRLFCSAGSALDGSRAIRGGVPVIFPQFNERGPGMRHGFARVSDWALIDSGSVAGGAFAVFALEPHDLSDERAAAWPYDFALRLRVEVGGADLAMTLEVENCDVAPFSFSSALHTYHLVDDVAAVRIDGLGQQPLAIGDTRDEIFVGVAPRLVLHSGAGTLQLEQDGFTDAVVWNPGAANTAAMPDMQDDDYKRFVCIEPAVIEPLTLQAGETWSGRYRIAPSSIP</sequence>
<accession>A0A2G8TJ45</accession>
<feature type="active site" evidence="5">
    <location>
        <position position="242"/>
    </location>
</feature>
<dbReference type="InterPro" id="IPR014718">
    <property type="entry name" value="GH-type_carb-bd"/>
</dbReference>
<dbReference type="GO" id="GO:0005737">
    <property type="term" value="C:cytoplasm"/>
    <property type="evidence" value="ECO:0007669"/>
    <property type="project" value="TreeGrafter"/>
</dbReference>
<dbReference type="InterPro" id="IPR025532">
    <property type="entry name" value="G6P_1-epimerase"/>
</dbReference>
<evidence type="ECO:0000256" key="3">
    <source>
        <dbReference type="ARBA" id="ARBA00023235"/>
    </source>
</evidence>
<keyword evidence="7" id="KW-1185">Reference proteome</keyword>
<evidence type="ECO:0000256" key="5">
    <source>
        <dbReference type="PIRSR" id="PIRSR016020-1"/>
    </source>
</evidence>
<dbReference type="GO" id="GO:0005975">
    <property type="term" value="P:carbohydrate metabolic process"/>
    <property type="evidence" value="ECO:0007669"/>
    <property type="project" value="InterPro"/>
</dbReference>
<dbReference type="GO" id="GO:0047938">
    <property type="term" value="F:glucose-6-phosphate 1-epimerase activity"/>
    <property type="evidence" value="ECO:0007669"/>
    <property type="project" value="UniProtKB-UniRule"/>
</dbReference>